<evidence type="ECO:0000256" key="1">
    <source>
        <dbReference type="ARBA" id="ARBA00022729"/>
    </source>
</evidence>
<gene>
    <name evidence="5" type="ORF">DB32_008073</name>
</gene>
<protein>
    <submittedName>
        <fullName evidence="5">RTX toxin</fullName>
    </submittedName>
</protein>
<keyword evidence="3" id="KW-0325">Glycoprotein</keyword>
<sequence length="505" mass="52879">MLRFLFAVAALAAPFSGCDGGPTLEELNRVSAVRDPSVDDTPPDAPFRPGQRRDVGDADATIEPVEANEFMRAVTMPGDLDGDGIGDLVVWGELPSPPEIVPCHMGCPGFSQLLIRVIYGSTTLGAGGALRADAEVRSWYVNGLRPSVDAAGDVNGDGFADLVVGVGTEIEGVQGNAYVILGGERLRGDNDVRDVGVHLRENGSTHFDQAAGLGDVDGDGLADFAVGATEWPRADDPRGRLYVYYGSGDAPERRSEDDASAAITSEGATRFGIAQAVGDVNGDGRGDFSIGEQDGAVTRVMWLVLGRAERFSGDIDVASVGTRIVASAVRGLGDLDGDGTDDLGITADEGARDGFVLWGRAEWPDAIEPTDADTWIERGEDTRASPIAARQMLPAGDVDGDGHADFFYADPHYSPDGAARGAAYLFRGALARASGGHGLSEATAFLGQDWHDANEPGRRRGYDSIGRSIASGSDVNGDGIEDLVLAAAQAPDGGRGYLWLGRRDE</sequence>
<dbReference type="PANTHER" id="PTHR13412">
    <property type="entry name" value="T-CELL IMMUNOMODULATORY PROTEIN HOMOLOG"/>
    <property type="match status" value="1"/>
</dbReference>
<proteinExistence type="predicted"/>
<organism evidence="5 6">
    <name type="scientific">Sandaracinus amylolyticus</name>
    <dbReference type="NCBI Taxonomy" id="927083"/>
    <lineage>
        <taxon>Bacteria</taxon>
        <taxon>Pseudomonadati</taxon>
        <taxon>Myxococcota</taxon>
        <taxon>Polyangia</taxon>
        <taxon>Polyangiales</taxon>
        <taxon>Sandaracinaceae</taxon>
        <taxon>Sandaracinus</taxon>
    </lineage>
</organism>
<dbReference type="EMBL" id="CP011125">
    <property type="protein sequence ID" value="AKF10924.1"/>
    <property type="molecule type" value="Genomic_DNA"/>
</dbReference>
<keyword evidence="6" id="KW-1185">Reference proteome</keyword>
<dbReference type="PANTHER" id="PTHR13412:SF0">
    <property type="entry name" value="T-CELL IMMUNOMODULATORY PROTEIN"/>
    <property type="match status" value="1"/>
</dbReference>
<evidence type="ECO:0000256" key="3">
    <source>
        <dbReference type="ARBA" id="ARBA00023180"/>
    </source>
</evidence>
<dbReference type="SMART" id="SM00191">
    <property type="entry name" value="Int_alpha"/>
    <property type="match status" value="4"/>
</dbReference>
<evidence type="ECO:0000256" key="2">
    <source>
        <dbReference type="ARBA" id="ARBA00022737"/>
    </source>
</evidence>
<dbReference type="Proteomes" id="UP000034883">
    <property type="component" value="Chromosome"/>
</dbReference>
<dbReference type="InterPro" id="IPR013517">
    <property type="entry name" value="FG-GAP"/>
</dbReference>
<dbReference type="InterPro" id="IPR000413">
    <property type="entry name" value="Integrin_alpha"/>
</dbReference>
<accession>A0A0F6SHR9</accession>
<dbReference type="AlphaFoldDB" id="A0A0F6SHR9"/>
<dbReference type="GO" id="GO:0008305">
    <property type="term" value="C:integrin complex"/>
    <property type="evidence" value="ECO:0007669"/>
    <property type="project" value="InterPro"/>
</dbReference>
<evidence type="ECO:0000256" key="4">
    <source>
        <dbReference type="SAM" id="MobiDB-lite"/>
    </source>
</evidence>
<evidence type="ECO:0000313" key="5">
    <source>
        <dbReference type="EMBL" id="AKF10924.1"/>
    </source>
</evidence>
<name>A0A0F6SHR9_9BACT</name>
<dbReference type="PROSITE" id="PS51470">
    <property type="entry name" value="FG_GAP"/>
    <property type="match status" value="1"/>
</dbReference>
<dbReference type="InterPro" id="IPR024881">
    <property type="entry name" value="Tip"/>
</dbReference>
<dbReference type="KEGG" id="samy:DB32_008073"/>
<evidence type="ECO:0000313" key="6">
    <source>
        <dbReference type="Proteomes" id="UP000034883"/>
    </source>
</evidence>
<dbReference type="GO" id="GO:0007155">
    <property type="term" value="P:cell adhesion"/>
    <property type="evidence" value="ECO:0007669"/>
    <property type="project" value="InterPro"/>
</dbReference>
<dbReference type="Gene3D" id="2.130.10.130">
    <property type="entry name" value="Integrin alpha, N-terminal"/>
    <property type="match status" value="3"/>
</dbReference>
<dbReference type="Pfam" id="PF01839">
    <property type="entry name" value="FG-GAP"/>
    <property type="match status" value="3"/>
</dbReference>
<dbReference type="InterPro" id="IPR013519">
    <property type="entry name" value="Int_alpha_beta-p"/>
</dbReference>
<keyword evidence="1" id="KW-0732">Signal</keyword>
<dbReference type="OrthoDB" id="5950491at2"/>
<dbReference type="PRINTS" id="PR01185">
    <property type="entry name" value="INTEGRINA"/>
</dbReference>
<dbReference type="InterPro" id="IPR028994">
    <property type="entry name" value="Integrin_alpha_N"/>
</dbReference>
<reference evidence="5 6" key="1">
    <citation type="submission" date="2015-03" db="EMBL/GenBank/DDBJ databases">
        <title>Genome assembly of Sandaracinus amylolyticus DSM 53668.</title>
        <authorList>
            <person name="Sharma G."/>
            <person name="Subramanian S."/>
        </authorList>
    </citation>
    <scope>NUCLEOTIDE SEQUENCE [LARGE SCALE GENOMIC DNA]</scope>
    <source>
        <strain evidence="5 6">DSM 53668</strain>
    </source>
</reference>
<keyword evidence="2" id="KW-0677">Repeat</keyword>
<feature type="region of interest" description="Disordered" evidence="4">
    <location>
        <begin position="32"/>
        <end position="55"/>
    </location>
</feature>
<dbReference type="SUPFAM" id="SSF69318">
    <property type="entry name" value="Integrin alpha N-terminal domain"/>
    <property type="match status" value="1"/>
</dbReference>
<dbReference type="STRING" id="927083.DB32_008073"/>